<evidence type="ECO:0000313" key="4">
    <source>
        <dbReference type="Proteomes" id="UP000708148"/>
    </source>
</evidence>
<dbReference type="SUPFAM" id="SSF52540">
    <property type="entry name" value="P-loop containing nucleoside triphosphate hydrolases"/>
    <property type="match status" value="1"/>
</dbReference>
<dbReference type="GO" id="GO:0005524">
    <property type="term" value="F:ATP binding"/>
    <property type="evidence" value="ECO:0007669"/>
    <property type="project" value="InterPro"/>
</dbReference>
<dbReference type="Pfam" id="PF06309">
    <property type="entry name" value="Torsin"/>
    <property type="match status" value="1"/>
</dbReference>
<dbReference type="Proteomes" id="UP000708148">
    <property type="component" value="Unassembled WGS sequence"/>
</dbReference>
<dbReference type="InterPro" id="IPR027417">
    <property type="entry name" value="P-loop_NTPase"/>
</dbReference>
<keyword evidence="4" id="KW-1185">Reference proteome</keyword>
<comment type="caution">
    <text evidence="3">The sequence shown here is derived from an EMBL/GenBank/DDBJ whole genome shotgun (WGS) entry which is preliminary data.</text>
</comment>
<gene>
    <name evidence="3" type="ORF">OSTQU699_LOCUS6017</name>
</gene>
<feature type="chain" id="PRO_5035751350" description="AAA+ ATPase domain-containing protein" evidence="2">
    <location>
        <begin position="23"/>
        <end position="385"/>
    </location>
</feature>
<accession>A0A8S1JAH0</accession>
<dbReference type="AlphaFoldDB" id="A0A8S1JAH0"/>
<proteinExistence type="inferred from homology"/>
<dbReference type="EMBL" id="CAJHUC010001318">
    <property type="protein sequence ID" value="CAD7700658.1"/>
    <property type="molecule type" value="Genomic_DNA"/>
</dbReference>
<reference evidence="3" key="1">
    <citation type="submission" date="2020-12" db="EMBL/GenBank/DDBJ databases">
        <authorList>
            <person name="Iha C."/>
        </authorList>
    </citation>
    <scope>NUCLEOTIDE SEQUENCE</scope>
</reference>
<evidence type="ECO:0000256" key="1">
    <source>
        <dbReference type="ARBA" id="ARBA00006235"/>
    </source>
</evidence>
<evidence type="ECO:0008006" key="5">
    <source>
        <dbReference type="Google" id="ProtNLM"/>
    </source>
</evidence>
<feature type="signal peptide" evidence="2">
    <location>
        <begin position="1"/>
        <end position="22"/>
    </location>
</feature>
<keyword evidence="2" id="KW-0732">Signal</keyword>
<dbReference type="PANTHER" id="PTHR10760:SF2">
    <property type="entry name" value="LD13476P-RELATED"/>
    <property type="match status" value="1"/>
</dbReference>
<name>A0A8S1JAH0_9CHLO</name>
<dbReference type="PANTHER" id="PTHR10760">
    <property type="entry name" value="TORSIN"/>
    <property type="match status" value="1"/>
</dbReference>
<evidence type="ECO:0000256" key="2">
    <source>
        <dbReference type="SAM" id="SignalP"/>
    </source>
</evidence>
<protein>
    <recommendedName>
        <fullName evidence="5">AAA+ ATPase domain-containing protein</fullName>
    </recommendedName>
</protein>
<dbReference type="GO" id="GO:0016887">
    <property type="term" value="F:ATP hydrolysis activity"/>
    <property type="evidence" value="ECO:0007669"/>
    <property type="project" value="InterPro"/>
</dbReference>
<dbReference type="Gene3D" id="3.40.50.300">
    <property type="entry name" value="P-loop containing nucleotide triphosphate hydrolases"/>
    <property type="match status" value="1"/>
</dbReference>
<comment type="similarity">
    <text evidence="1">Belongs to the ClpA/ClpB family. Torsin subfamily.</text>
</comment>
<dbReference type="GO" id="GO:0005737">
    <property type="term" value="C:cytoplasm"/>
    <property type="evidence" value="ECO:0007669"/>
    <property type="project" value="UniProtKB-ARBA"/>
</dbReference>
<evidence type="ECO:0000313" key="3">
    <source>
        <dbReference type="EMBL" id="CAD7700658.1"/>
    </source>
</evidence>
<organism evidence="3 4">
    <name type="scientific">Ostreobium quekettii</name>
    <dbReference type="NCBI Taxonomy" id="121088"/>
    <lineage>
        <taxon>Eukaryota</taxon>
        <taxon>Viridiplantae</taxon>
        <taxon>Chlorophyta</taxon>
        <taxon>core chlorophytes</taxon>
        <taxon>Ulvophyceae</taxon>
        <taxon>TCBD clade</taxon>
        <taxon>Bryopsidales</taxon>
        <taxon>Ostreobineae</taxon>
        <taxon>Ostreobiaceae</taxon>
        <taxon>Ostreobium</taxon>
    </lineage>
</organism>
<sequence length="385" mass="42637">MFAMGAVGAVVAAIAALYLTAGNQHFSRDGCDRLDTVLNSRVVGQELAIDQFVEAVCEHLRKENRGAVGNKPLVVSVHGPPGVGKTLTHTLAARALYGLEGAARSTEVVGPDGFWSGWGIPRVQSSLECPGRGCAGYKVLYGMDFVESKRDQQRQALRNAIVDHIKAFQESFVVVEEYDKLDCGTRSMLRQLVMNPDRANVSMGKSIFLLESNLGMFELQTMLEAAGGANKVSAEAVHHKLKDLIFDHWRGEGCETFYDTLKNTNFIDLYIPYFSLEKKHLKQILEMRLGEASTAAATQGFHLQWDRHVVDFLLGKVEFDGNYPVDGAKDVDMAMRYVSRALRKLKGMEELSHGGQSLFGRRQSLPRVVLKADKDSNILRTEVAR</sequence>
<dbReference type="OrthoDB" id="19623at2759"/>
<dbReference type="InterPro" id="IPR010448">
    <property type="entry name" value="Torsin"/>
</dbReference>